<dbReference type="InterPro" id="IPR001647">
    <property type="entry name" value="HTH_TetR"/>
</dbReference>
<evidence type="ECO:0000259" key="4">
    <source>
        <dbReference type="Pfam" id="PF00440"/>
    </source>
</evidence>
<dbReference type="InterPro" id="IPR009057">
    <property type="entry name" value="Homeodomain-like_sf"/>
</dbReference>
<dbReference type="RefSeq" id="WP_327792370.1">
    <property type="nucleotide sequence ID" value="NZ_JADQAZ010000001.1"/>
</dbReference>
<keyword evidence="6" id="KW-1185">Reference proteome</keyword>
<reference evidence="5 6" key="1">
    <citation type="journal article" date="2021" name="Arch. Microbiol.">
        <title>Harenicola maris gen. nov., sp. nov. isolated from the Sea of Japan shallow sediments.</title>
        <authorList>
            <person name="Romanenko L.A."/>
            <person name="Kurilenko V.V."/>
            <person name="Chernysheva N.Y."/>
            <person name="Tekutyeva L.A."/>
            <person name="Velansky P.V."/>
            <person name="Svetashev V.I."/>
            <person name="Isaeva M.P."/>
        </authorList>
    </citation>
    <scope>NUCLEOTIDE SEQUENCE [LARGE SCALE GENOMIC DNA]</scope>
    <source>
        <strain evidence="5 6">KMM 3653</strain>
    </source>
</reference>
<dbReference type="Proteomes" id="UP001315686">
    <property type="component" value="Unassembled WGS sequence"/>
</dbReference>
<dbReference type="SUPFAM" id="SSF46689">
    <property type="entry name" value="Homeodomain-like"/>
    <property type="match status" value="1"/>
</dbReference>
<proteinExistence type="predicted"/>
<keyword evidence="3" id="KW-0804">Transcription</keyword>
<evidence type="ECO:0000256" key="3">
    <source>
        <dbReference type="ARBA" id="ARBA00023163"/>
    </source>
</evidence>
<dbReference type="SUPFAM" id="SSF48498">
    <property type="entry name" value="Tetracyclin repressor-like, C-terminal domain"/>
    <property type="match status" value="1"/>
</dbReference>
<evidence type="ECO:0000256" key="1">
    <source>
        <dbReference type="ARBA" id="ARBA00023015"/>
    </source>
</evidence>
<feature type="domain" description="HTH tetR-type" evidence="4">
    <location>
        <begin position="15"/>
        <end position="57"/>
    </location>
</feature>
<dbReference type="InterPro" id="IPR036271">
    <property type="entry name" value="Tet_transcr_reg_TetR-rel_C_sf"/>
</dbReference>
<dbReference type="Gene3D" id="1.10.357.10">
    <property type="entry name" value="Tetracycline Repressor, domain 2"/>
    <property type="match status" value="1"/>
</dbReference>
<dbReference type="InterPro" id="IPR023772">
    <property type="entry name" value="DNA-bd_HTH_TetR-type_CS"/>
</dbReference>
<evidence type="ECO:0000256" key="2">
    <source>
        <dbReference type="ARBA" id="ARBA00023125"/>
    </source>
</evidence>
<evidence type="ECO:0000313" key="5">
    <source>
        <dbReference type="EMBL" id="MBT0956159.1"/>
    </source>
</evidence>
<comment type="caution">
    <text evidence="5">The sequence shown here is derived from an EMBL/GenBank/DDBJ whole genome shotgun (WGS) entry which is preliminary data.</text>
</comment>
<keyword evidence="1" id="KW-0805">Transcription regulation</keyword>
<dbReference type="Gene3D" id="1.10.10.60">
    <property type="entry name" value="Homeodomain-like"/>
    <property type="match status" value="1"/>
</dbReference>
<dbReference type="PANTHER" id="PTHR47506:SF1">
    <property type="entry name" value="HTH-TYPE TRANSCRIPTIONAL REGULATOR YJDC"/>
    <property type="match status" value="1"/>
</dbReference>
<sequence length="188" mass="20506">MARPREFDIDDAVTRAMAVFWEHGYDATTTDQLLGGMRLTRGSLYKAFGDKKALFLRALHLYDAQEVEKAVAVLTQPDLDGIERINLLFGSITAAVQSGDRMGCLLCSTLSGFSVNDPEISAMALASAAKLHDGFDRALKDSREAKFPTSYARLLVTQYVGLRVLSRTGVSAGVICESVEAVEALLRR</sequence>
<keyword evidence="2" id="KW-0238">DNA-binding</keyword>
<dbReference type="PROSITE" id="PS01081">
    <property type="entry name" value="HTH_TETR_1"/>
    <property type="match status" value="1"/>
</dbReference>
<dbReference type="GO" id="GO:0003677">
    <property type="term" value="F:DNA binding"/>
    <property type="evidence" value="ECO:0007669"/>
    <property type="project" value="UniProtKB-KW"/>
</dbReference>
<protein>
    <submittedName>
        <fullName evidence="5">TetR/AcrR family transcriptional regulator</fullName>
    </submittedName>
</protein>
<organism evidence="5 6">
    <name type="scientific">Harenicola maris</name>
    <dbReference type="NCBI Taxonomy" id="2841044"/>
    <lineage>
        <taxon>Bacteria</taxon>
        <taxon>Pseudomonadati</taxon>
        <taxon>Pseudomonadota</taxon>
        <taxon>Alphaproteobacteria</taxon>
        <taxon>Rhodobacterales</taxon>
        <taxon>Paracoccaceae</taxon>
        <taxon>Harenicola</taxon>
    </lineage>
</organism>
<dbReference type="AlphaFoldDB" id="A0AAP2G771"/>
<dbReference type="PANTHER" id="PTHR47506">
    <property type="entry name" value="TRANSCRIPTIONAL REGULATORY PROTEIN"/>
    <property type="match status" value="1"/>
</dbReference>
<dbReference type="EMBL" id="JADQAZ010000001">
    <property type="protein sequence ID" value="MBT0956159.1"/>
    <property type="molecule type" value="Genomic_DNA"/>
</dbReference>
<dbReference type="Pfam" id="PF00440">
    <property type="entry name" value="TetR_N"/>
    <property type="match status" value="1"/>
</dbReference>
<gene>
    <name evidence="5" type="ORF">IV417_02065</name>
</gene>
<name>A0AAP2G771_9RHOB</name>
<evidence type="ECO:0000313" key="6">
    <source>
        <dbReference type="Proteomes" id="UP001315686"/>
    </source>
</evidence>
<accession>A0AAP2G771</accession>